<protein>
    <submittedName>
        <fullName evidence="1">DUF3142 domain-containing protein</fullName>
    </submittedName>
</protein>
<comment type="caution">
    <text evidence="1">The sequence shown here is derived from an EMBL/GenBank/DDBJ whole genome shotgun (WGS) entry which is preliminary data.</text>
</comment>
<dbReference type="RefSeq" id="WP_277279800.1">
    <property type="nucleotide sequence ID" value="NZ_JAROCY010000020.1"/>
</dbReference>
<dbReference type="InterPro" id="IPR021488">
    <property type="entry name" value="DUF3142"/>
</dbReference>
<dbReference type="Pfam" id="PF11340">
    <property type="entry name" value="DUF3142"/>
    <property type="match status" value="1"/>
</dbReference>
<keyword evidence="2" id="KW-1185">Reference proteome</keyword>
<organism evidence="1 2">
    <name type="scientific">Novosphingobium cyanobacteriorum</name>
    <dbReference type="NCBI Taxonomy" id="3024215"/>
    <lineage>
        <taxon>Bacteria</taxon>
        <taxon>Pseudomonadati</taxon>
        <taxon>Pseudomonadota</taxon>
        <taxon>Alphaproteobacteria</taxon>
        <taxon>Sphingomonadales</taxon>
        <taxon>Sphingomonadaceae</taxon>
        <taxon>Novosphingobium</taxon>
    </lineage>
</organism>
<dbReference type="Proteomes" id="UP001222770">
    <property type="component" value="Unassembled WGS sequence"/>
</dbReference>
<sequence>MVQPAEGAVPEEPLGEEAALLLVKRAGLALAVALSACAPAQEMPVDPAQHDAFYLWAGVPPPDYLAKASTLYILGGEVRRGGPPRYVSLRGIPRLHRGEVWLVVRSNRLDWDARTTDAVMADLVRWRAAGNPLAGLQVDFDTATGKLDGYAEFLRGLRAQLPQGMRLSVTGLMDWSANGDPAALASLQGVVDEVVIQTYQGTRTIAGYEAYFRRIDRVPVPHRVALVQGGRWREPPELSRDPRFTGYVVFLLTPPRGSVRDPGLQ</sequence>
<name>A0ABT6CMC8_9SPHN</name>
<accession>A0ABT6CMC8</accession>
<evidence type="ECO:0000313" key="2">
    <source>
        <dbReference type="Proteomes" id="UP001222770"/>
    </source>
</evidence>
<reference evidence="1 2" key="1">
    <citation type="submission" date="2023-03" db="EMBL/GenBank/DDBJ databases">
        <title>Novosphingobium cyanobacteriorum sp. nov., isolated from a eutrophic reservoir during the Microcystis bloom period.</title>
        <authorList>
            <person name="Kang M."/>
            <person name="Le V."/>
            <person name="Ko S.-R."/>
            <person name="Lee S.-A."/>
            <person name="Ahn C.-Y."/>
        </authorList>
    </citation>
    <scope>NUCLEOTIDE SEQUENCE [LARGE SCALE GENOMIC DNA]</scope>
    <source>
        <strain evidence="1 2">HBC54</strain>
    </source>
</reference>
<evidence type="ECO:0000313" key="1">
    <source>
        <dbReference type="EMBL" id="MDF8335022.1"/>
    </source>
</evidence>
<gene>
    <name evidence="1" type="ORF">POM99_17580</name>
</gene>
<proteinExistence type="predicted"/>
<dbReference type="EMBL" id="JAROCY010000020">
    <property type="protein sequence ID" value="MDF8335022.1"/>
    <property type="molecule type" value="Genomic_DNA"/>
</dbReference>